<dbReference type="InterPro" id="IPR001394">
    <property type="entry name" value="Peptidase_C19_UCH"/>
</dbReference>
<dbReference type="GO" id="GO:0004843">
    <property type="term" value="F:cysteine-type deubiquitinase activity"/>
    <property type="evidence" value="ECO:0007669"/>
    <property type="project" value="InterPro"/>
</dbReference>
<dbReference type="SUPFAM" id="SSF54001">
    <property type="entry name" value="Cysteine proteinases"/>
    <property type="match status" value="1"/>
</dbReference>
<reference evidence="3" key="1">
    <citation type="journal article" date="2020" name="Nature">
        <title>Giant virus diversity and host interactions through global metagenomics.</title>
        <authorList>
            <person name="Schulz F."/>
            <person name="Roux S."/>
            <person name="Paez-Espino D."/>
            <person name="Jungbluth S."/>
            <person name="Walsh D.A."/>
            <person name="Denef V.J."/>
            <person name="McMahon K.D."/>
            <person name="Konstantinidis K.T."/>
            <person name="Eloe-Fadrosh E.A."/>
            <person name="Kyrpides N.C."/>
            <person name="Woyke T."/>
        </authorList>
    </citation>
    <scope>NUCLEOTIDE SEQUENCE</scope>
    <source>
        <strain evidence="3">GVMAG-M-3300023179-4</strain>
    </source>
</reference>
<dbReference type="Pfam" id="PF00443">
    <property type="entry name" value="UCH"/>
    <property type="match status" value="1"/>
</dbReference>
<dbReference type="InterPro" id="IPR028889">
    <property type="entry name" value="USP"/>
</dbReference>
<dbReference type="InterPro" id="IPR050185">
    <property type="entry name" value="Ub_carboxyl-term_hydrolase"/>
</dbReference>
<feature type="region of interest" description="Disordered" evidence="1">
    <location>
        <begin position="1"/>
        <end position="23"/>
    </location>
</feature>
<dbReference type="PROSITE" id="PS50235">
    <property type="entry name" value="USP_3"/>
    <property type="match status" value="1"/>
</dbReference>
<dbReference type="EMBL" id="MN739832">
    <property type="protein sequence ID" value="QHT73822.1"/>
    <property type="molecule type" value="Genomic_DNA"/>
</dbReference>
<dbReference type="Gene3D" id="3.90.70.10">
    <property type="entry name" value="Cysteine proteinases"/>
    <property type="match status" value="1"/>
</dbReference>
<accession>A0A6C0GZX6</accession>
<evidence type="ECO:0000259" key="2">
    <source>
        <dbReference type="PROSITE" id="PS50235"/>
    </source>
</evidence>
<dbReference type="AlphaFoldDB" id="A0A6C0GZX6"/>
<evidence type="ECO:0000313" key="3">
    <source>
        <dbReference type="EMBL" id="QHT73822.1"/>
    </source>
</evidence>
<proteinExistence type="predicted"/>
<dbReference type="CDD" id="cd02257">
    <property type="entry name" value="Peptidase_C19"/>
    <property type="match status" value="1"/>
</dbReference>
<feature type="domain" description="USP" evidence="2">
    <location>
        <begin position="57"/>
        <end position="457"/>
    </location>
</feature>
<protein>
    <recommendedName>
        <fullName evidence="2">USP domain-containing protein</fullName>
    </recommendedName>
</protein>
<sequence length="458" mass="54120">MSDNLNQTLNIKSENKSDDSINEQNISKFLEKIEGTIKQKEPEKITVDEDEPKKGIVGLTNMGNTCYLNSVIQILSNLPDFRQYLFDGSFVSNLKPELDDSLFYQTFRIIKHLWETTAENLAPKSFKKKFVEKQQQFMGFEQQDSHEAMQFLIDNLHEEIAQPIDINIEIPSNLNEFFEICNKYYNSEDKKKDIEILKFIDNNKEKALDYFACNYYKNLSKNYSEISELFQSINCNIIKCPDCNHCSYSFDKSYMISISLNDINDSLILESEKFKSIFQEKIEELKEKITDTDLIKKLILNEFKNKYIYKLNDLLENAQNTEQLDDDNLWFCDICDKKVKGLKQSKIYKHPKYMIIHIKRFKHIVHNGEAKIYKLKNLVGYNKDINIKDYMIKNETNTDYELVGGINHMGEYHFGHFTCFARNNDKWYNYNDENVNEINCTDYPISPAAYMLIYQRKE</sequence>
<feature type="compositionally biased region" description="Polar residues" evidence="1">
    <location>
        <begin position="1"/>
        <end position="12"/>
    </location>
</feature>
<dbReference type="GO" id="GO:0016579">
    <property type="term" value="P:protein deubiquitination"/>
    <property type="evidence" value="ECO:0007669"/>
    <property type="project" value="InterPro"/>
</dbReference>
<name>A0A6C0GZX6_9ZZZZ</name>
<organism evidence="3">
    <name type="scientific">viral metagenome</name>
    <dbReference type="NCBI Taxonomy" id="1070528"/>
    <lineage>
        <taxon>unclassified sequences</taxon>
        <taxon>metagenomes</taxon>
        <taxon>organismal metagenomes</taxon>
    </lineage>
</organism>
<dbReference type="InterPro" id="IPR038765">
    <property type="entry name" value="Papain-like_cys_pep_sf"/>
</dbReference>
<dbReference type="InterPro" id="IPR018200">
    <property type="entry name" value="USP_CS"/>
</dbReference>
<dbReference type="PROSITE" id="PS00972">
    <property type="entry name" value="USP_1"/>
    <property type="match status" value="1"/>
</dbReference>
<dbReference type="PANTHER" id="PTHR21646">
    <property type="entry name" value="UBIQUITIN CARBOXYL-TERMINAL HYDROLASE"/>
    <property type="match status" value="1"/>
</dbReference>
<evidence type="ECO:0000256" key="1">
    <source>
        <dbReference type="SAM" id="MobiDB-lite"/>
    </source>
</evidence>